<dbReference type="GO" id="GO:0016705">
    <property type="term" value="F:oxidoreductase activity, acting on paired donors, with incorporation or reduction of molecular oxygen"/>
    <property type="evidence" value="ECO:0007669"/>
    <property type="project" value="InterPro"/>
</dbReference>
<dbReference type="PANTHER" id="PTHR11903">
    <property type="entry name" value="PROSTAGLANDIN G/H SYNTHASE"/>
    <property type="match status" value="1"/>
</dbReference>
<dbReference type="Gene3D" id="1.10.630.10">
    <property type="entry name" value="Cytochrome P450"/>
    <property type="match status" value="1"/>
</dbReference>
<dbReference type="GO" id="GO:0004497">
    <property type="term" value="F:monooxygenase activity"/>
    <property type="evidence" value="ECO:0007669"/>
    <property type="project" value="InterPro"/>
</dbReference>
<dbReference type="GO" id="GO:0006631">
    <property type="term" value="P:fatty acid metabolic process"/>
    <property type="evidence" value="ECO:0007669"/>
    <property type="project" value="UniProtKB-ARBA"/>
</dbReference>
<dbReference type="SUPFAM" id="SSF48264">
    <property type="entry name" value="Cytochrome P450"/>
    <property type="match status" value="1"/>
</dbReference>
<evidence type="ECO:0000256" key="2">
    <source>
        <dbReference type="ARBA" id="ARBA00022964"/>
    </source>
</evidence>
<dbReference type="InterPro" id="IPR019791">
    <property type="entry name" value="Haem_peroxidase_animal"/>
</dbReference>
<evidence type="ECO:0000256" key="5">
    <source>
        <dbReference type="SAM" id="MobiDB-lite"/>
    </source>
</evidence>
<dbReference type="OrthoDB" id="823504at2759"/>
<organism evidence="7 8">
    <name type="scientific">Galerina marginata (strain CBS 339.88)</name>
    <dbReference type="NCBI Taxonomy" id="685588"/>
    <lineage>
        <taxon>Eukaryota</taxon>
        <taxon>Fungi</taxon>
        <taxon>Dikarya</taxon>
        <taxon>Basidiomycota</taxon>
        <taxon>Agaricomycotina</taxon>
        <taxon>Agaricomycetes</taxon>
        <taxon>Agaricomycetidae</taxon>
        <taxon>Agaricales</taxon>
        <taxon>Agaricineae</taxon>
        <taxon>Strophariaceae</taxon>
        <taxon>Galerina</taxon>
    </lineage>
</organism>
<proteinExistence type="predicted"/>
<feature type="transmembrane region" description="Helical" evidence="6">
    <location>
        <begin position="1081"/>
        <end position="1104"/>
    </location>
</feature>
<dbReference type="InterPro" id="IPR050783">
    <property type="entry name" value="Oxylipin_biosynth_metab"/>
</dbReference>
<name>A0A067SGE6_GALM3</name>
<evidence type="ECO:0000256" key="4">
    <source>
        <dbReference type="ARBA" id="ARBA00023004"/>
    </source>
</evidence>
<evidence type="ECO:0000313" key="7">
    <source>
        <dbReference type="EMBL" id="KDR69941.1"/>
    </source>
</evidence>
<dbReference type="GO" id="GO:0005506">
    <property type="term" value="F:iron ion binding"/>
    <property type="evidence" value="ECO:0007669"/>
    <property type="project" value="InterPro"/>
</dbReference>
<dbReference type="InterPro" id="IPR036396">
    <property type="entry name" value="Cyt_P450_sf"/>
</dbReference>
<keyword evidence="6" id="KW-0472">Membrane</keyword>
<dbReference type="PANTHER" id="PTHR11903:SF37">
    <property type="entry name" value="PSI-PRODUCING OXYGENASE A"/>
    <property type="match status" value="1"/>
</dbReference>
<keyword evidence="3" id="KW-0560">Oxidoreductase</keyword>
<dbReference type="InterPro" id="IPR037120">
    <property type="entry name" value="Haem_peroxidase_sf_animal"/>
</dbReference>
<dbReference type="Proteomes" id="UP000027222">
    <property type="component" value="Unassembled WGS sequence"/>
</dbReference>
<dbReference type="GO" id="GO:0006979">
    <property type="term" value="P:response to oxidative stress"/>
    <property type="evidence" value="ECO:0007669"/>
    <property type="project" value="InterPro"/>
</dbReference>
<dbReference type="HOGENOM" id="CLU_002329_0_1_1"/>
<evidence type="ECO:0000313" key="8">
    <source>
        <dbReference type="Proteomes" id="UP000027222"/>
    </source>
</evidence>
<dbReference type="PROSITE" id="PS50292">
    <property type="entry name" value="PEROXIDASE_3"/>
    <property type="match status" value="1"/>
</dbReference>
<dbReference type="AlphaFoldDB" id="A0A067SGE6"/>
<keyword evidence="6" id="KW-1133">Transmembrane helix</keyword>
<keyword evidence="2" id="KW-0223">Dioxygenase</keyword>
<dbReference type="GO" id="GO:0004601">
    <property type="term" value="F:peroxidase activity"/>
    <property type="evidence" value="ECO:0007669"/>
    <property type="project" value="InterPro"/>
</dbReference>
<protein>
    <recommendedName>
        <fullName evidence="9">Heme peroxidase</fullName>
    </recommendedName>
</protein>
<dbReference type="GO" id="GO:0020037">
    <property type="term" value="F:heme binding"/>
    <property type="evidence" value="ECO:0007669"/>
    <property type="project" value="InterPro"/>
</dbReference>
<dbReference type="PRINTS" id="PR00457">
    <property type="entry name" value="ANPEROXIDASE"/>
</dbReference>
<keyword evidence="4" id="KW-0408">Iron</keyword>
<dbReference type="GO" id="GO:0051213">
    <property type="term" value="F:dioxygenase activity"/>
    <property type="evidence" value="ECO:0007669"/>
    <property type="project" value="UniProtKB-KW"/>
</dbReference>
<feature type="region of interest" description="Disordered" evidence="5">
    <location>
        <begin position="1107"/>
        <end position="1128"/>
    </location>
</feature>
<accession>A0A067SGE6</accession>
<evidence type="ECO:0000256" key="1">
    <source>
        <dbReference type="ARBA" id="ARBA00022723"/>
    </source>
</evidence>
<evidence type="ECO:0000256" key="6">
    <source>
        <dbReference type="SAM" id="Phobius"/>
    </source>
</evidence>
<dbReference type="STRING" id="685588.A0A067SGE6"/>
<keyword evidence="6" id="KW-0812">Transmembrane</keyword>
<dbReference type="Gene3D" id="1.10.640.10">
    <property type="entry name" value="Haem peroxidase domain superfamily, animal type"/>
    <property type="match status" value="1"/>
</dbReference>
<reference evidence="8" key="1">
    <citation type="journal article" date="2014" name="Proc. Natl. Acad. Sci. U.S.A.">
        <title>Extensive sampling of basidiomycete genomes demonstrates inadequacy of the white-rot/brown-rot paradigm for wood decay fungi.</title>
        <authorList>
            <person name="Riley R."/>
            <person name="Salamov A.A."/>
            <person name="Brown D.W."/>
            <person name="Nagy L.G."/>
            <person name="Floudas D."/>
            <person name="Held B.W."/>
            <person name="Levasseur A."/>
            <person name="Lombard V."/>
            <person name="Morin E."/>
            <person name="Otillar R."/>
            <person name="Lindquist E.A."/>
            <person name="Sun H."/>
            <person name="LaButti K.M."/>
            <person name="Schmutz J."/>
            <person name="Jabbour D."/>
            <person name="Luo H."/>
            <person name="Baker S.E."/>
            <person name="Pisabarro A.G."/>
            <person name="Walton J.D."/>
            <person name="Blanchette R.A."/>
            <person name="Henrissat B."/>
            <person name="Martin F."/>
            <person name="Cullen D."/>
            <person name="Hibbett D.S."/>
            <person name="Grigoriev I.V."/>
        </authorList>
    </citation>
    <scope>NUCLEOTIDE SEQUENCE [LARGE SCALE GENOMIC DNA]</scope>
    <source>
        <strain evidence="8">CBS 339.88</strain>
    </source>
</reference>
<dbReference type="EMBL" id="KL142399">
    <property type="protein sequence ID" value="KDR69941.1"/>
    <property type="molecule type" value="Genomic_DNA"/>
</dbReference>
<dbReference type="InterPro" id="IPR010255">
    <property type="entry name" value="Haem_peroxidase_sf"/>
</dbReference>
<sequence length="1262" mass="140456">MTNVSGSHADLLPSLQQLVKNGEIGDRDCVLQEVMKSASLRDEPDATLEKDAILLLHKAGRLEAKHRLPEQLPPADIVFKELLESKALSIRRPHSADNHISSHFDLYPLYGGGPSDFDKIRLKDGSGMLSPDCFFDDRLIFLPRAAAVLLILFNRNHNYIARRLLLHRETPADIVGSADGALSQSLKLQDDDIFEKARRINCGHFRNIMLEDMLKPLLGLPIVGPSHKLNLLSEVKGAQVPLGNGFDGPVESALLYDWSPIMSLADIQHFEEAMREIANDDAEKVSLFDFDQAVEDFTTTMNASKRNRDCAGLQRGEGSRFRDSDLAQILYDATECPARGAGQGIPSCQRVMQIKVIERARSSKAGSLNDYRRFLGLKALQSFKEWSSNPSIAASAEKLYKSIDNLEVYVGLQAEDTIKNTADSGFRFGYTKTYGLLVDIVSRVRSDPTFTTQFFAEILTLWGYGDCSLRPNNGSFGASMPKLLQRTLPHDYQYNSIYGLFPLATPEYTIPLLPEPKPRAMYSIERPQPHKVHHLATKEAISHVFNQPKLFPTIYNDSLIAVTGGYGYFLGFDDEERHDQDQMMSLHALIPDKGALRRYADSFANMANECIKETAVTRPGEIDVAHDVINAVCTRWVCETLLDYPLKQAVNGAGTASEDIPGPLMRYIWRPFWGRFSKIGFVVQLLRRVGSVTAEGKEQERNSELQLAELHDKFASLYAFVFHNIDSEDAWKLRETALRTSAALSTHICRKLPHPRVISVQSYTSFLNDSFGEIRSLLTQIVREFTTGTMLPEQTAQTFLDRVVSANQSISQHLYQENANGATLAQTGNARVVANVLGLAIVAAVKYAKVCTQAVNFYFQDEYLKEREEIVRLSLLNDPKSTKLLMGYIREAYRLDNPLGIWRQASSDAVIPQSHGLPGIRVSAGDRIYADFSKAFNNPSVPDHARVDPNRETQGIQGLGLHKCPGISFADHTMPEIFKAIFRLENLRRAPGRAGSLVRFSAHPGPRDTAPKLFLNTDPKAPGTRPEDVSVQLASYPRSLVLQYDAKNVIAAESIAQKRKKWKIDPGKTTQNMRAIMDRTLSVIVIFLMFWTISYMINSIMSFFSPTPHTKPPPPSSPSPTSAPPAACLPPTTPIQSWEITSMKAGDDGRLIPLQYTLDLPTAHSLSMVDVDAKDMKMAIWLDKTLLGITADIELNKSENCGDNFGDCLNRGFSGGYVVIPKGNHTVRIEWAGVEKPGPDGKVDWGEEAGRRLAWSRDACAV</sequence>
<evidence type="ECO:0000256" key="3">
    <source>
        <dbReference type="ARBA" id="ARBA00023002"/>
    </source>
</evidence>
<keyword evidence="8" id="KW-1185">Reference proteome</keyword>
<dbReference type="Pfam" id="PF03098">
    <property type="entry name" value="An_peroxidase"/>
    <property type="match status" value="1"/>
</dbReference>
<keyword evidence="1" id="KW-0479">Metal-binding</keyword>
<gene>
    <name evidence="7" type="ORF">GALMADRAFT_282379</name>
</gene>
<evidence type="ECO:0008006" key="9">
    <source>
        <dbReference type="Google" id="ProtNLM"/>
    </source>
</evidence>
<feature type="compositionally biased region" description="Pro residues" evidence="5">
    <location>
        <begin position="1109"/>
        <end position="1128"/>
    </location>
</feature>
<dbReference type="SUPFAM" id="SSF48113">
    <property type="entry name" value="Heme-dependent peroxidases"/>
    <property type="match status" value="1"/>
</dbReference>